<reference evidence="9" key="3">
    <citation type="submission" date="2023-12" db="EMBL/GenBank/DDBJ databases">
        <title>Isolation of organohalide respiring bacteria Dehalococcoides mccartyi strain GPTCE1 in groundwater collected near a chemical plant in Suzhou, China.</title>
        <authorList>
            <person name="Liu G."/>
        </authorList>
    </citation>
    <scope>NUCLEOTIDE SEQUENCE</scope>
    <source>
        <strain evidence="9">GPTCE1</strain>
    </source>
</reference>
<dbReference type="PANTHER" id="PTHR10746:SF6">
    <property type="entry name" value="LARGE RIBOSOMAL SUBUNIT PROTEIN UL4M"/>
    <property type="match status" value="1"/>
</dbReference>
<keyword evidence="3 5" id="KW-0687">Ribonucleoprotein</keyword>
<dbReference type="InterPro" id="IPR013005">
    <property type="entry name" value="Ribosomal_uL4-like"/>
</dbReference>
<feature type="region of interest" description="Disordered" evidence="6">
    <location>
        <begin position="67"/>
        <end position="98"/>
    </location>
</feature>
<evidence type="ECO:0000256" key="1">
    <source>
        <dbReference type="ARBA" id="ARBA00010528"/>
    </source>
</evidence>
<feature type="compositionally biased region" description="Polar residues" evidence="6">
    <location>
        <begin position="41"/>
        <end position="51"/>
    </location>
</feature>
<name>A0A0V8M4Q3_9CHLR</name>
<dbReference type="InterPro" id="IPR002136">
    <property type="entry name" value="Ribosomal_uL4"/>
</dbReference>
<evidence type="ECO:0000256" key="2">
    <source>
        <dbReference type="ARBA" id="ARBA00022980"/>
    </source>
</evidence>
<comment type="function">
    <text evidence="5">Forms part of the polypeptide exit tunnel.</text>
</comment>
<dbReference type="GO" id="GO:0019843">
    <property type="term" value="F:rRNA binding"/>
    <property type="evidence" value="ECO:0007669"/>
    <property type="project" value="UniProtKB-UniRule"/>
</dbReference>
<sequence length="210" mass="23351">MEIPVYNASGEIIKNISISEDVFGVPFNEALVHQAFVAQQANARQGTQSTKTRGEVQGSSRKIYRQKGTGNARMGTNRSPVRRHGGVAFGPRPRDFSKDLPKKMRRQAIRCVLSFKLESGELKVVDQLSFDEPKTRDMAKILAALQVMSPTLIAVDNPDTNFIKSARNIPAVKTTPANLLNISDMLRNKQLVMTEEAVRQVEELWGQRSG</sequence>
<dbReference type="SUPFAM" id="SSF52166">
    <property type="entry name" value="Ribosomal protein L4"/>
    <property type="match status" value="1"/>
</dbReference>
<evidence type="ECO:0000313" key="11">
    <source>
        <dbReference type="Proteomes" id="UP000218257"/>
    </source>
</evidence>
<dbReference type="NCBIfam" id="TIGR03953">
    <property type="entry name" value="rplD_bact"/>
    <property type="match status" value="1"/>
</dbReference>
<dbReference type="eggNOG" id="COG0088">
    <property type="taxonomic scope" value="Bacteria"/>
</dbReference>
<dbReference type="RefSeq" id="WP_041341432.1">
    <property type="nucleotide sequence ID" value="NZ_AP017649.1"/>
</dbReference>
<dbReference type="Proteomes" id="UP000053577">
    <property type="component" value="Unassembled WGS sequence"/>
</dbReference>
<comment type="subunit">
    <text evidence="5">Part of the 50S ribosomal subunit.</text>
</comment>
<evidence type="ECO:0000256" key="6">
    <source>
        <dbReference type="SAM" id="MobiDB-lite"/>
    </source>
</evidence>
<evidence type="ECO:0000256" key="5">
    <source>
        <dbReference type="HAMAP-Rule" id="MF_01328"/>
    </source>
</evidence>
<evidence type="ECO:0000256" key="3">
    <source>
        <dbReference type="ARBA" id="ARBA00023274"/>
    </source>
</evidence>
<dbReference type="OrthoDB" id="9803201at2"/>
<dbReference type="GO" id="GO:1990904">
    <property type="term" value="C:ribonucleoprotein complex"/>
    <property type="evidence" value="ECO:0007669"/>
    <property type="project" value="UniProtKB-KW"/>
</dbReference>
<dbReference type="GO" id="GO:0005840">
    <property type="term" value="C:ribosome"/>
    <property type="evidence" value="ECO:0007669"/>
    <property type="project" value="UniProtKB-KW"/>
</dbReference>
<evidence type="ECO:0000256" key="4">
    <source>
        <dbReference type="ARBA" id="ARBA00035244"/>
    </source>
</evidence>
<keyword evidence="5" id="KW-0694">RNA-binding</keyword>
<dbReference type="Gene3D" id="3.40.1370.10">
    <property type="match status" value="1"/>
</dbReference>
<dbReference type="AlphaFoldDB" id="A0A0V8M4Q3"/>
<gene>
    <name evidence="5 9" type="primary">rplD</name>
    <name evidence="8" type="ORF">DA01_01685</name>
    <name evidence="7" type="ORF">DEHALATV1_0365</name>
    <name evidence="9" type="ORF">VLL09_02905</name>
</gene>
<evidence type="ECO:0000313" key="8">
    <source>
        <dbReference type="EMBL" id="KSV18714.1"/>
    </source>
</evidence>
<evidence type="ECO:0000313" key="7">
    <source>
        <dbReference type="EMBL" id="BAZ96993.1"/>
    </source>
</evidence>
<dbReference type="GO" id="GO:0003735">
    <property type="term" value="F:structural constituent of ribosome"/>
    <property type="evidence" value="ECO:0007669"/>
    <property type="project" value="InterPro"/>
</dbReference>
<evidence type="ECO:0000313" key="9">
    <source>
        <dbReference type="EMBL" id="WRO07852.1"/>
    </source>
</evidence>
<dbReference type="EMBL" id="AP017649">
    <property type="protein sequence ID" value="BAZ96993.1"/>
    <property type="molecule type" value="Genomic_DNA"/>
</dbReference>
<dbReference type="PANTHER" id="PTHR10746">
    <property type="entry name" value="50S RIBOSOMAL PROTEIN L4"/>
    <property type="match status" value="1"/>
</dbReference>
<dbReference type="PATRIC" id="fig|61435.5.peg.342"/>
<accession>A0A0V8M4Q3</accession>
<dbReference type="EMBL" id="JGYD01000010">
    <property type="protein sequence ID" value="KSV18714.1"/>
    <property type="molecule type" value="Genomic_DNA"/>
</dbReference>
<dbReference type="Pfam" id="PF00573">
    <property type="entry name" value="Ribosomal_L4"/>
    <property type="match status" value="1"/>
</dbReference>
<dbReference type="Proteomes" id="UP000218257">
    <property type="component" value="Chromosome"/>
</dbReference>
<dbReference type="InterPro" id="IPR023574">
    <property type="entry name" value="Ribosomal_uL4_dom_sf"/>
</dbReference>
<organism evidence="8 10">
    <name type="scientific">Dehalococcoides mccartyi</name>
    <dbReference type="NCBI Taxonomy" id="61435"/>
    <lineage>
        <taxon>Bacteria</taxon>
        <taxon>Bacillati</taxon>
        <taxon>Chloroflexota</taxon>
        <taxon>Dehalococcoidia</taxon>
        <taxon>Dehalococcoidales</taxon>
        <taxon>Dehalococcoidaceae</taxon>
        <taxon>Dehalococcoides</taxon>
    </lineage>
</organism>
<dbReference type="HAMAP" id="MF_01328_B">
    <property type="entry name" value="Ribosomal_uL4_B"/>
    <property type="match status" value="1"/>
</dbReference>
<dbReference type="EMBL" id="CP141531">
    <property type="protein sequence ID" value="WRO07852.1"/>
    <property type="molecule type" value="Genomic_DNA"/>
</dbReference>
<reference evidence="8 10" key="1">
    <citation type="journal article" date="2015" name="Sci. Rep.">
        <title>A comparative genomics and reductive dehalogenase gene transcription study of two chloroethene-respiring bacteria, Dehalococcoides mccartyi strains MB and 11a.</title>
        <authorList>
            <person name="Low A."/>
            <person name="Shen Z."/>
            <person name="Cheng D."/>
            <person name="Rogers M.J."/>
            <person name="Lee P.K."/>
            <person name="He J."/>
        </authorList>
    </citation>
    <scope>NUCLEOTIDE SEQUENCE [LARGE SCALE GENOMIC DNA]</scope>
    <source>
        <strain evidence="8 10">MB</strain>
    </source>
</reference>
<feature type="region of interest" description="Disordered" evidence="6">
    <location>
        <begin position="41"/>
        <end position="60"/>
    </location>
</feature>
<reference evidence="7 11" key="2">
    <citation type="journal article" date="2017" name="Sci. Rep.">
        <title>Isolation and genomic characterization of a Dehalococcoides strain suggests genomic rearrangement during culture.</title>
        <authorList>
            <person name="Yohda M."/>
            <person name="Ikegami K."/>
            <person name="Aita Y."/>
            <person name="Kitajima M."/>
            <person name="Takechi A."/>
            <person name="Iwamoto M."/>
            <person name="Fukuda T."/>
            <person name="Tamura N."/>
            <person name="Shibasaki J."/>
            <person name="Koike S."/>
            <person name="Komatsu D."/>
            <person name="Miyagi S."/>
            <person name="Nishimura M."/>
            <person name="Uchino Y."/>
            <person name="Shiroma A."/>
            <person name="Shimoji M."/>
            <person name="Tamotsu H."/>
            <person name="Ashimine N."/>
            <person name="Shinzato M."/>
            <person name="Ohki S."/>
            <person name="Nakano K."/>
            <person name="Teruya K."/>
            <person name="Satou K."/>
            <person name="Hirano T."/>
            <person name="Yagi O."/>
        </authorList>
    </citation>
    <scope>NUCLEOTIDE SEQUENCE [LARGE SCALE GENOMIC DNA]</scope>
    <source>
        <strain evidence="7 11">UCH-ATV1</strain>
    </source>
</reference>
<evidence type="ECO:0000313" key="10">
    <source>
        <dbReference type="Proteomes" id="UP000053577"/>
    </source>
</evidence>
<dbReference type="GO" id="GO:0006412">
    <property type="term" value="P:translation"/>
    <property type="evidence" value="ECO:0007669"/>
    <property type="project" value="UniProtKB-UniRule"/>
</dbReference>
<comment type="function">
    <text evidence="5">One of the primary rRNA binding proteins, this protein initially binds near the 5'-end of the 23S rRNA. It is important during the early stages of 50S assembly. It makes multiple contacts with different domains of the 23S rRNA in the assembled 50S subunit and ribosome.</text>
</comment>
<proteinExistence type="inferred from homology"/>
<keyword evidence="5" id="KW-0699">rRNA-binding</keyword>
<dbReference type="Proteomes" id="UP001327986">
    <property type="component" value="Chromosome"/>
</dbReference>
<keyword evidence="2 5" id="KW-0689">Ribosomal protein</keyword>
<protein>
    <recommendedName>
        <fullName evidence="4 5">Large ribosomal subunit protein uL4</fullName>
    </recommendedName>
</protein>
<comment type="similarity">
    <text evidence="1 5">Belongs to the universal ribosomal protein uL4 family.</text>
</comment>